<keyword evidence="1" id="KW-0472">Membrane</keyword>
<accession>A0A3R6Y7M6</accession>
<proteinExistence type="predicted"/>
<feature type="transmembrane region" description="Helical" evidence="1">
    <location>
        <begin position="1539"/>
        <end position="1561"/>
    </location>
</feature>
<feature type="transmembrane region" description="Helical" evidence="1">
    <location>
        <begin position="723"/>
        <end position="742"/>
    </location>
</feature>
<dbReference type="EMBL" id="QUTH01002893">
    <property type="protein sequence ID" value="RHZ23189.1"/>
    <property type="molecule type" value="Genomic_DNA"/>
</dbReference>
<feature type="transmembrane region" description="Helical" evidence="1">
    <location>
        <begin position="604"/>
        <end position="630"/>
    </location>
</feature>
<comment type="caution">
    <text evidence="2">The sequence shown here is derived from an EMBL/GenBank/DDBJ whole genome shotgun (WGS) entry which is preliminary data.</text>
</comment>
<organism evidence="2 3">
    <name type="scientific">Aphanomyces astaci</name>
    <name type="common">Crayfish plague agent</name>
    <dbReference type="NCBI Taxonomy" id="112090"/>
    <lineage>
        <taxon>Eukaryota</taxon>
        <taxon>Sar</taxon>
        <taxon>Stramenopiles</taxon>
        <taxon>Oomycota</taxon>
        <taxon>Saprolegniomycetes</taxon>
        <taxon>Saprolegniales</taxon>
        <taxon>Verrucalvaceae</taxon>
        <taxon>Aphanomyces</taxon>
    </lineage>
</organism>
<evidence type="ECO:0008006" key="4">
    <source>
        <dbReference type="Google" id="ProtNLM"/>
    </source>
</evidence>
<evidence type="ECO:0000313" key="3">
    <source>
        <dbReference type="Proteomes" id="UP000285430"/>
    </source>
</evidence>
<sequence length="1782" mass="197382">MVRVRVKPSSTNVMLPPFHQDVRCSRVPSWLTRVVIPCAGTLYLAGTVGTSLAYLTVLVEYVANDFWWREFNTTGGQTYVADVFNAKLILGRSDRQSVDLLDASAAMLYDYSATNTFVHIRPVAARRWMLDALPLDVAVTTIRKNSLYENVFTIVPHCWVDFDRRFDMAHTVKRQQRCKQRQGTNAAVYLESLLRNVDASDLLLSAFGQTLYATILTPLGNMTGGAAWVQSLPATWPSVADEVQWWSRHSVTHWTIPMQNRFQVGFEDTISIVNALGVSQPITISSWPYLYRGLAAWSSCYSSVGLWNDLNMCTFYGCTLVANSNSSLVNMGMDWDLEYNGPASTVGMRLIRSRIGPLMAVDLNYVHAPASLVAVFEAFQRQFLIALMQVAVELGDEPVIDVVPTSWQDPTLSFYGGSPLCLSFSEPQSYPQMPLAFNDGCQTQDPFAVEFNRPNLVLAMLVLGFHTPDEVDAVCKLSVNSVQACHAALTSALTLLRPVVADFNMADVPRAVQDIMALHIQFMQLAVQNTSSRTSVLLTQDLIPSTDSAWSFIGWIALYDWVDGTREVYNVEGDQGEMTLMTGMAPYVHFVANAQELPRKACVYLWYLAVYVSAMSAAVAVAMALVGLVAKLQVDGATNLFAYNRIGGSVWIGRPLMFIRGMTAVIVLSTATPTLHVVNYVTSFVQPARPLVETLLLASETVWLQYVLNDALLPVTQLHSKEYAILGSVVGFFMVVYMELTAPYVAQTTIHRSCAIASFRRGIKCTSGEIAVGSFDRVCTVIEIHVGCAVCAYVVVRLARHILLVSKPVKTRHHALIPAATEAYCSPEATDPTAWHLDAMTCIMSGMVPLRKSLFDFKTWAVVPGHRTTGHTFAVPTLVVPCPTTSSTSRSPSFRTRHAWLGGLSLLYMTTSIAGSYTFLELTKSAMTNDFWWASFDAQTHVYVCNWFNTMLQVTASSTANVQIHSAGHGALASTTNLTASVVGVSPLYAIAVQDDANSLSNVILGLRNMDGCLVPWIMTSYCYVDFGRRWEMAPSVAKQDRCLVEDVQNGAVYLDSMLRNADSTSLTRCWGDALDLGVFSYVRTSVDGLAWLESVRMAAASMTAVEEEERVWRRYGIATYTTQWQNFKALGVIESFSIQNAFGWSYPITLKVSNGTFQLPVQTSFKMAWPLAWDLSLIVANASVLTHKSLLRRSSNFAYANMSLEMMSSEFVPRPMGPGMAMVESALGPFGSVKMKREACPSSLRSLYQQITAQLKQRLGTDAAIQTAFWPIYYSFTMQPVMNVWASMSERGGNILCEMDPNFQPVDDRAAVSFSYRGLCGVRLQDTLTGDTGGLIKAIVATSDLNATAAAALERYSPDTSMRLIASAQAFTTAAFSIQELTTLQQLAQLVRLEFRQAILNLTMVQFVVRRASGHPPPADAAAKLSTVNMFDESERDFELFAWLYLFDWVQGIREVVTFQGDVGAITSMSTTTVYTEMPVNPMEVPLNVAFYMRWLLQYITFVMLGVAVVVCVYIVALKGQVEAANMTSFSRVASLVWIGRPLILLRAFCAICLLSTSSLTLSRPLDGLVSFLKCDSKPWYMVILTAGELNWMTYIINDVCSVFTHQYTQKYSWTSFVVVWAASAVWEFAAPVAYSVVVDRVCSIDQVDFEVVCRGGTIEIGSVRRFTTLIGLVLGYCAGSFAFVRWWFPHMTTTSKTSSVFLYTCAKHQFVAAKWELDGTQYLDKASAVLTGLLSVQFRHVLYLFDIKTWRVYTIPLATLDTMDRHLPPHLAAALPLIEG</sequence>
<protein>
    <recommendedName>
        <fullName evidence="4">Transmembrane protein</fullName>
    </recommendedName>
</protein>
<feature type="transmembrane region" description="Helical" evidence="1">
    <location>
        <begin position="651"/>
        <end position="671"/>
    </location>
</feature>
<feature type="transmembrane region" description="Helical" evidence="1">
    <location>
        <begin position="1671"/>
        <end position="1690"/>
    </location>
</feature>
<feature type="transmembrane region" description="Helical" evidence="1">
    <location>
        <begin position="1581"/>
        <end position="1601"/>
    </location>
</feature>
<keyword evidence="1" id="KW-0812">Transmembrane</keyword>
<gene>
    <name evidence="2" type="ORF">DYB37_004726</name>
</gene>
<dbReference type="VEuPathDB" id="FungiDB:H257_14627"/>
<name>A0A3R6Y7M6_APHAT</name>
<feature type="transmembrane region" description="Helical" evidence="1">
    <location>
        <begin position="1496"/>
        <end position="1518"/>
    </location>
</feature>
<dbReference type="Proteomes" id="UP000285430">
    <property type="component" value="Unassembled WGS sequence"/>
</dbReference>
<keyword evidence="1" id="KW-1133">Transmembrane helix</keyword>
<evidence type="ECO:0000313" key="2">
    <source>
        <dbReference type="EMBL" id="RHZ23189.1"/>
    </source>
</evidence>
<evidence type="ECO:0000256" key="1">
    <source>
        <dbReference type="SAM" id="Phobius"/>
    </source>
</evidence>
<reference evidence="2 3" key="1">
    <citation type="submission" date="2018-08" db="EMBL/GenBank/DDBJ databases">
        <title>Aphanomyces genome sequencing and annotation.</title>
        <authorList>
            <person name="Minardi D."/>
            <person name="Oidtmann B."/>
            <person name="Van Der Giezen M."/>
            <person name="Studholme D.J."/>
        </authorList>
    </citation>
    <scope>NUCLEOTIDE SEQUENCE [LARGE SCALE GENOMIC DNA]</scope>
    <source>
        <strain evidence="2 3">Da</strain>
    </source>
</reference>
<feature type="transmembrane region" description="Helical" evidence="1">
    <location>
        <begin position="1613"/>
        <end position="1631"/>
    </location>
</feature>
<feature type="transmembrane region" description="Helical" evidence="1">
    <location>
        <begin position="899"/>
        <end position="920"/>
    </location>
</feature>